<evidence type="ECO:0000313" key="12">
    <source>
        <dbReference type="EnsemblMetazoa" id="XP_001599027"/>
    </source>
</evidence>
<dbReference type="AlphaFoldDB" id="A0A7M7G1K2"/>
<keyword evidence="7" id="KW-0694">RNA-binding</keyword>
<dbReference type="FunCoup" id="A0A7M7G1K2">
    <property type="interactions" value="1016"/>
</dbReference>
<dbReference type="Proteomes" id="UP000002358">
    <property type="component" value="Unassembled WGS sequence"/>
</dbReference>
<evidence type="ECO:0000256" key="3">
    <source>
        <dbReference type="ARBA" id="ARBA00022448"/>
    </source>
</evidence>
<dbReference type="PROSITE" id="PS50177">
    <property type="entry name" value="NTF2_DOMAIN"/>
    <property type="match status" value="1"/>
</dbReference>
<dbReference type="InterPro" id="IPR009060">
    <property type="entry name" value="UBA-like_sf"/>
</dbReference>
<keyword evidence="3" id="KW-0813">Transport</keyword>
<feature type="region of interest" description="Disordered" evidence="9">
    <location>
        <begin position="75"/>
        <end position="117"/>
    </location>
</feature>
<evidence type="ECO:0000256" key="2">
    <source>
        <dbReference type="ARBA" id="ARBA00009285"/>
    </source>
</evidence>
<dbReference type="PANTHER" id="PTHR10662:SF22">
    <property type="entry name" value="NUCLEAR RNA EXPORT FACTOR 1"/>
    <property type="match status" value="1"/>
</dbReference>
<organism evidence="12 13">
    <name type="scientific">Nasonia vitripennis</name>
    <name type="common">Parasitic wasp</name>
    <dbReference type="NCBI Taxonomy" id="7425"/>
    <lineage>
        <taxon>Eukaryota</taxon>
        <taxon>Metazoa</taxon>
        <taxon>Ecdysozoa</taxon>
        <taxon>Arthropoda</taxon>
        <taxon>Hexapoda</taxon>
        <taxon>Insecta</taxon>
        <taxon>Pterygota</taxon>
        <taxon>Neoptera</taxon>
        <taxon>Endopterygota</taxon>
        <taxon>Hymenoptera</taxon>
        <taxon>Apocrita</taxon>
        <taxon>Proctotrupomorpha</taxon>
        <taxon>Chalcidoidea</taxon>
        <taxon>Pteromalidae</taxon>
        <taxon>Pteromalinae</taxon>
        <taxon>Nasonia</taxon>
    </lineage>
</organism>
<dbReference type="Gene3D" id="3.10.450.50">
    <property type="match status" value="1"/>
</dbReference>
<evidence type="ECO:0000256" key="6">
    <source>
        <dbReference type="ARBA" id="ARBA00022816"/>
    </source>
</evidence>
<dbReference type="CDD" id="cd00780">
    <property type="entry name" value="NTF2"/>
    <property type="match status" value="1"/>
</dbReference>
<reference evidence="12" key="1">
    <citation type="submission" date="2021-01" db="UniProtKB">
        <authorList>
            <consortium name="EnsemblMetazoa"/>
        </authorList>
    </citation>
    <scope>IDENTIFICATION</scope>
</reference>
<evidence type="ECO:0000259" key="10">
    <source>
        <dbReference type="PROSITE" id="PS50177"/>
    </source>
</evidence>
<dbReference type="EnsemblMetazoa" id="XM_001598977">
    <property type="protein sequence ID" value="XP_001599027"/>
    <property type="gene ID" value="LOC100113601"/>
</dbReference>
<feature type="domain" description="TAP-C" evidence="11">
    <location>
        <begin position="586"/>
        <end position="640"/>
    </location>
</feature>
<feature type="domain" description="NTF2" evidence="10">
    <location>
        <begin position="394"/>
        <end position="541"/>
    </location>
</feature>
<dbReference type="InterPro" id="IPR032710">
    <property type="entry name" value="NTF2-like_dom_sf"/>
</dbReference>
<evidence type="ECO:0000256" key="5">
    <source>
        <dbReference type="ARBA" id="ARBA00022737"/>
    </source>
</evidence>
<dbReference type="InterPro" id="IPR018222">
    <property type="entry name" value="Nuclear_transport_factor_2_euk"/>
</dbReference>
<dbReference type="FunFam" id="1.10.8.10:FF:000018">
    <property type="entry name" value="Nuclear RNA export factor 1"/>
    <property type="match status" value="1"/>
</dbReference>
<comment type="similarity">
    <text evidence="2">Belongs to the NXF family.</text>
</comment>
<dbReference type="SMART" id="SM00804">
    <property type="entry name" value="TAP_C"/>
    <property type="match status" value="1"/>
</dbReference>
<keyword evidence="6" id="KW-0509">mRNA transport</keyword>
<dbReference type="InterPro" id="IPR001611">
    <property type="entry name" value="Leu-rich_rpt"/>
</dbReference>
<dbReference type="GeneID" id="100113601"/>
<dbReference type="KEGG" id="nvi:100113601"/>
<name>A0A7M7G1K2_NASVI</name>
<dbReference type="FunFam" id="3.80.10.10:FF:000384">
    <property type="entry name" value="Nuclear RNA export factor 1"/>
    <property type="match status" value="1"/>
</dbReference>
<dbReference type="InterPro" id="IPR015245">
    <property type="entry name" value="Tap_RNA-bd"/>
</dbReference>
<dbReference type="CDD" id="cd14342">
    <property type="entry name" value="UBA_TAP-C"/>
    <property type="match status" value="1"/>
</dbReference>
<dbReference type="InterPro" id="IPR057125">
    <property type="entry name" value="NXF1/2/3/5-like_LRR"/>
</dbReference>
<evidence type="ECO:0000256" key="4">
    <source>
        <dbReference type="ARBA" id="ARBA00022614"/>
    </source>
</evidence>
<dbReference type="Gene3D" id="1.10.8.10">
    <property type="entry name" value="DNA helicase RuvA subunit, C-terminal domain"/>
    <property type="match status" value="1"/>
</dbReference>
<evidence type="ECO:0000313" key="13">
    <source>
        <dbReference type="Proteomes" id="UP000002358"/>
    </source>
</evidence>
<keyword evidence="8" id="KW-0539">Nucleus</keyword>
<dbReference type="Gene3D" id="3.80.10.10">
    <property type="entry name" value="Ribonuclease Inhibitor"/>
    <property type="match status" value="1"/>
</dbReference>
<evidence type="ECO:0008006" key="14">
    <source>
        <dbReference type="Google" id="ProtNLM"/>
    </source>
</evidence>
<dbReference type="PROSITE" id="PS51450">
    <property type="entry name" value="LRR"/>
    <property type="match status" value="2"/>
</dbReference>
<dbReference type="FunFam" id="3.10.450.50:FF:000004">
    <property type="entry name" value="Nuclear RNA export factor 1"/>
    <property type="match status" value="1"/>
</dbReference>
<dbReference type="Gene3D" id="3.30.70.330">
    <property type="match status" value="1"/>
</dbReference>
<dbReference type="GO" id="GO:0005654">
    <property type="term" value="C:nucleoplasm"/>
    <property type="evidence" value="ECO:0007669"/>
    <property type="project" value="UniProtKB-SubCell"/>
</dbReference>
<dbReference type="Pfam" id="PF24048">
    <property type="entry name" value="LRR_NXF1-5"/>
    <property type="match status" value="1"/>
</dbReference>
<dbReference type="InterPro" id="IPR005637">
    <property type="entry name" value="TAP_C_dom"/>
</dbReference>
<evidence type="ECO:0000256" key="8">
    <source>
        <dbReference type="ARBA" id="ARBA00023242"/>
    </source>
</evidence>
<dbReference type="InterPro" id="IPR012677">
    <property type="entry name" value="Nucleotide-bd_a/b_plait_sf"/>
</dbReference>
<dbReference type="SMR" id="A0A7M7G1K2"/>
<feature type="compositionally biased region" description="Polar residues" evidence="9">
    <location>
        <begin position="77"/>
        <end position="88"/>
    </location>
</feature>
<protein>
    <recommendedName>
        <fullName evidence="14">Nuclear RNA export factor 1</fullName>
    </recommendedName>
</protein>
<dbReference type="GO" id="GO:0005737">
    <property type="term" value="C:cytoplasm"/>
    <property type="evidence" value="ECO:0007669"/>
    <property type="project" value="InterPro"/>
</dbReference>
<dbReference type="PANTHER" id="PTHR10662">
    <property type="entry name" value="NUCLEAR RNA EXPORT FACTOR"/>
    <property type="match status" value="1"/>
</dbReference>
<evidence type="ECO:0000259" key="11">
    <source>
        <dbReference type="PROSITE" id="PS51281"/>
    </source>
</evidence>
<dbReference type="InterPro" id="IPR030217">
    <property type="entry name" value="NXF_fam"/>
</dbReference>
<dbReference type="SUPFAM" id="SSF46934">
    <property type="entry name" value="UBA-like"/>
    <property type="match status" value="1"/>
</dbReference>
<dbReference type="Pfam" id="PF09162">
    <property type="entry name" value="Tap-RNA_bind"/>
    <property type="match status" value="1"/>
</dbReference>
<evidence type="ECO:0000256" key="9">
    <source>
        <dbReference type="SAM" id="MobiDB-lite"/>
    </source>
</evidence>
<sequence length="640" mass="73223">MPKKSNKPNWGGRGRVNNHEEKSYFGHDDRMSHPNDGPKFTNNKPRVSFKRTGSKQPSYSDRTRNAILKHLDDDVSMSHSSNNNSRQIVNRGRGGGKGFGRGRNSPLPHGNLRNNRPRQVTVSDSNWYKIFIPKGQKYTKEFVICNLTSCIAPMTFIPYMYQVVGQDSMFYVEDHRVATQLSDCNNRITTSDGFKMRVQVRPGLPPLEVNETLKERLKQAMAKRYVQESNALDLSKFYQDPELASDYWCPLARPLMLMTVLDIVQEHIPNLEALNLDSNRIYNIEKLSVLATKFEKLKILYIGDNKIKEIHYLNALKNLHLEELRLDGNPVVNKYKNRRDDYISDVRKTFPKLLKLDGMDLPPPIVFDLEDQKVKLPPIQRMFIVQSNAKAQDVATQFLHQYFIVFDSENRQPLLNAYHEHACFSMTVNMQQSSNKYNPYLTESRNLKRVSDGRLRRKLLKMGRLPVVSFISEMPRTKHDLGSFTMDLSLVTDGMMLITVTGLFQELQTKDNKEQLRYFNRTFIIVPEGAGFCISNEQLHIGNPTMVQEKQFNSAASTAAQPTPGPSTAVAVAATALASAVPLTEEVKNQMTMTLSQQTNMNFEWSFKCLEEVQWHFENARAAFQEAYSLGKIPATAFTK</sequence>
<dbReference type="SUPFAM" id="SSF54928">
    <property type="entry name" value="RNA-binding domain, RBD"/>
    <property type="match status" value="1"/>
</dbReference>
<proteinExistence type="inferred from homology"/>
<dbReference type="Pfam" id="PF22602">
    <property type="entry name" value="NXF_NTF2"/>
    <property type="match status" value="1"/>
</dbReference>
<dbReference type="InterPro" id="IPR035979">
    <property type="entry name" value="RBD_domain_sf"/>
</dbReference>
<dbReference type="OrthoDB" id="25872at2759"/>
<dbReference type="Pfam" id="PF03943">
    <property type="entry name" value="TAP_C"/>
    <property type="match status" value="1"/>
</dbReference>
<keyword evidence="5" id="KW-0677">Repeat</keyword>
<accession>A0A7M7G1K2</accession>
<dbReference type="SUPFAM" id="SSF54427">
    <property type="entry name" value="NTF2-like"/>
    <property type="match status" value="1"/>
</dbReference>
<evidence type="ECO:0000256" key="7">
    <source>
        <dbReference type="ARBA" id="ARBA00022884"/>
    </source>
</evidence>
<keyword evidence="4" id="KW-0433">Leucine-rich repeat</keyword>
<dbReference type="PROSITE" id="PS51281">
    <property type="entry name" value="TAP_C"/>
    <property type="match status" value="1"/>
</dbReference>
<dbReference type="GO" id="GO:0005635">
    <property type="term" value="C:nuclear envelope"/>
    <property type="evidence" value="ECO:0007669"/>
    <property type="project" value="UniProtKB-ARBA"/>
</dbReference>
<dbReference type="InterPro" id="IPR002075">
    <property type="entry name" value="NTF2_dom"/>
</dbReference>
<feature type="compositionally biased region" description="Gly residues" evidence="9">
    <location>
        <begin position="92"/>
        <end position="101"/>
    </location>
</feature>
<feature type="compositionally biased region" description="Basic and acidic residues" evidence="9">
    <location>
        <begin position="17"/>
        <end position="33"/>
    </location>
</feature>
<dbReference type="InterPro" id="IPR032675">
    <property type="entry name" value="LRR_dom_sf"/>
</dbReference>
<comment type="subcellular location">
    <subcellularLocation>
        <location evidence="1">Nucleus</location>
        <location evidence="1">Nucleoplasm</location>
    </subcellularLocation>
</comment>
<dbReference type="GO" id="GO:0003723">
    <property type="term" value="F:RNA binding"/>
    <property type="evidence" value="ECO:0007669"/>
    <property type="project" value="UniProtKB-KW"/>
</dbReference>
<dbReference type="SUPFAM" id="SSF52058">
    <property type="entry name" value="L domain-like"/>
    <property type="match status" value="1"/>
</dbReference>
<dbReference type="InParanoid" id="A0A7M7G1K2"/>
<dbReference type="RefSeq" id="XP_001599027.3">
    <property type="nucleotide sequence ID" value="XM_001598977.6"/>
</dbReference>
<keyword evidence="13" id="KW-1185">Reference proteome</keyword>
<dbReference type="GO" id="GO:0016973">
    <property type="term" value="P:poly(A)+ mRNA export from nucleus"/>
    <property type="evidence" value="ECO:0007669"/>
    <property type="project" value="TreeGrafter"/>
</dbReference>
<evidence type="ECO:0000256" key="1">
    <source>
        <dbReference type="ARBA" id="ARBA00004642"/>
    </source>
</evidence>
<feature type="region of interest" description="Disordered" evidence="9">
    <location>
        <begin position="1"/>
        <end position="61"/>
    </location>
</feature>